<reference evidence="2 3" key="1">
    <citation type="submission" date="2009-09" db="EMBL/GenBank/DDBJ databases">
        <authorList>
            <person name="Weinstock G."/>
            <person name="Sodergren E."/>
            <person name="Clifton S."/>
            <person name="Fulton L."/>
            <person name="Fulton B."/>
            <person name="Courtney L."/>
            <person name="Fronick C."/>
            <person name="Harrison M."/>
            <person name="Strong C."/>
            <person name="Farmer C."/>
            <person name="Delahaunty K."/>
            <person name="Markovic C."/>
            <person name="Hall O."/>
            <person name="Minx P."/>
            <person name="Tomlinson C."/>
            <person name="Mitreva M."/>
            <person name="Nelson J."/>
            <person name="Hou S."/>
            <person name="Wollam A."/>
            <person name="Pepin K.H."/>
            <person name="Johnson M."/>
            <person name="Bhonagiri V."/>
            <person name="Nash W.E."/>
            <person name="Warren W."/>
            <person name="Chinwalla A."/>
            <person name="Mardis E.R."/>
            <person name="Wilson R.K."/>
        </authorList>
    </citation>
    <scope>NUCLEOTIDE SEQUENCE [LARGE SCALE GENOMIC DNA]</scope>
    <source>
        <strain evidence="2 3">F0319</strain>
    </source>
</reference>
<evidence type="ECO:0000313" key="2">
    <source>
        <dbReference type="EMBL" id="EEX19633.1"/>
    </source>
</evidence>
<gene>
    <name evidence="2" type="ORF">HMPREF0973_00575</name>
</gene>
<sequence length="429" mass="47689">MKRKYTTLLLGLLLASAGTMNAQVENQNQPTTLDATWTEIPAASAQSDGDLHLAGKSKIDFTVRDKTSKSQSRNYAYWTKVEVRNFAGVVKAARYYKFNNANGNLNWQVSDDEYNWSPLANTESVSGSLSVDNGETGDYLYMEVYNRWHCGTWLEVILTTLTSTTTRYDLYDDLPLFGYDTGQTPTSNRIQDHCQPIDVYVHRTIAGNGAWSTLCLPFDMTDAQVKKSLVANVVYSKFTRVTEHFIDFTSTHDGIEAGKPYLIQNNGSTIDNFFADNVTFSQASVHTANENRRSTVTDKGYYYVGLLEPTKVNEGDAGFNPDHRAVYIANANNREMQVLKELSADGTIKAFRAYLVFPGEGQSGAKAAGAMRINLDDMLNIPAAIEKVRVDGRGVDNCIYSIHGTYVGTNIDILPKGIYVRNGKKIVKK</sequence>
<dbReference type="AlphaFoldDB" id="C9MLU9"/>
<dbReference type="EMBL" id="ACVA01000013">
    <property type="protein sequence ID" value="EEX19633.1"/>
    <property type="molecule type" value="Genomic_DNA"/>
</dbReference>
<comment type="caution">
    <text evidence="2">The sequence shown here is derived from an EMBL/GenBank/DDBJ whole genome shotgun (WGS) entry which is preliminary data.</text>
</comment>
<dbReference type="OrthoDB" id="1082689at2"/>
<keyword evidence="1" id="KW-0732">Signal</keyword>
<evidence type="ECO:0000256" key="1">
    <source>
        <dbReference type="SAM" id="SignalP"/>
    </source>
</evidence>
<proteinExistence type="predicted"/>
<organism evidence="2 3">
    <name type="scientific">Prevotella veroralis F0319</name>
    <dbReference type="NCBI Taxonomy" id="649761"/>
    <lineage>
        <taxon>Bacteria</taxon>
        <taxon>Pseudomonadati</taxon>
        <taxon>Bacteroidota</taxon>
        <taxon>Bacteroidia</taxon>
        <taxon>Bacteroidales</taxon>
        <taxon>Prevotellaceae</taxon>
        <taxon>Prevotella</taxon>
    </lineage>
</organism>
<keyword evidence="3" id="KW-1185">Reference proteome</keyword>
<protein>
    <submittedName>
        <fullName evidence="2">Uncharacterized protein</fullName>
    </submittedName>
</protein>
<dbReference type="RefSeq" id="WP_004382201.1">
    <property type="nucleotide sequence ID" value="NZ_GG698712.1"/>
</dbReference>
<accession>C9MLU9</accession>
<name>C9MLU9_9BACT</name>
<dbReference type="STRING" id="649761.HMPREF0973_00575"/>
<feature type="chain" id="PRO_5002997934" evidence="1">
    <location>
        <begin position="23"/>
        <end position="429"/>
    </location>
</feature>
<evidence type="ECO:0000313" key="3">
    <source>
        <dbReference type="Proteomes" id="UP000003327"/>
    </source>
</evidence>
<dbReference type="HOGENOM" id="CLU_639130_0_0_10"/>
<dbReference type="Proteomes" id="UP000003327">
    <property type="component" value="Unassembled WGS sequence"/>
</dbReference>
<feature type="signal peptide" evidence="1">
    <location>
        <begin position="1"/>
        <end position="22"/>
    </location>
</feature>